<evidence type="ECO:0000313" key="3">
    <source>
        <dbReference type="WBParaSite" id="MBELARI_LOCUS3058"/>
    </source>
</evidence>
<dbReference type="SUPFAM" id="SSF53474">
    <property type="entry name" value="alpha/beta-Hydrolases"/>
    <property type="match status" value="1"/>
</dbReference>
<reference evidence="3" key="1">
    <citation type="submission" date="2024-02" db="UniProtKB">
        <authorList>
            <consortium name="WormBaseParasite"/>
        </authorList>
    </citation>
    <scope>IDENTIFICATION</scope>
</reference>
<sequence length="306" mass="34458">MSCQRCKELYARVRRAQTVSDSGSHPSTLELAYMVNLEYSIEMSHDCLHKIPESRKATIKVKDMVEYLDERNWELCTRTKNKGFTCSSFINHPAKRLVIVHRGTQLTNFLQLKADIRIALNLITSSIVAAADWHTLQSILNNTLKLDEGTRRFVRNDYSVTITGHSLGGWLAELCTLLRKHPAFFPVDPRGKFSFGNDTMLDMNQANDLHCVAFDSPGANAVLTRLKEDPGWLNGGPRDVEIVLQTLDITVYLANRNLVNWCGTHVGTVKTIDVMSSASFFTRYFNPIASHGMEGILAYFQNNSNA</sequence>
<dbReference type="Proteomes" id="UP000887575">
    <property type="component" value="Unassembled WGS sequence"/>
</dbReference>
<dbReference type="GO" id="GO:0006629">
    <property type="term" value="P:lipid metabolic process"/>
    <property type="evidence" value="ECO:0007669"/>
    <property type="project" value="InterPro"/>
</dbReference>
<dbReference type="InterPro" id="IPR029058">
    <property type="entry name" value="AB_hydrolase_fold"/>
</dbReference>
<evidence type="ECO:0000259" key="1">
    <source>
        <dbReference type="Pfam" id="PF01764"/>
    </source>
</evidence>
<dbReference type="Gene3D" id="3.40.50.1820">
    <property type="entry name" value="alpha/beta hydrolase"/>
    <property type="match status" value="1"/>
</dbReference>
<evidence type="ECO:0000313" key="2">
    <source>
        <dbReference type="Proteomes" id="UP000887575"/>
    </source>
</evidence>
<dbReference type="AlphaFoldDB" id="A0AAF3F8A2"/>
<feature type="domain" description="Fungal lipase-type" evidence="1">
    <location>
        <begin position="155"/>
        <end position="197"/>
    </location>
</feature>
<proteinExistence type="predicted"/>
<dbReference type="WBParaSite" id="MBELARI_LOCUS3058">
    <property type="protein sequence ID" value="MBELARI_LOCUS3058"/>
    <property type="gene ID" value="MBELARI_LOCUS3058"/>
</dbReference>
<keyword evidence="2" id="KW-1185">Reference proteome</keyword>
<organism evidence="2 3">
    <name type="scientific">Mesorhabditis belari</name>
    <dbReference type="NCBI Taxonomy" id="2138241"/>
    <lineage>
        <taxon>Eukaryota</taxon>
        <taxon>Metazoa</taxon>
        <taxon>Ecdysozoa</taxon>
        <taxon>Nematoda</taxon>
        <taxon>Chromadorea</taxon>
        <taxon>Rhabditida</taxon>
        <taxon>Rhabditina</taxon>
        <taxon>Rhabditomorpha</taxon>
        <taxon>Rhabditoidea</taxon>
        <taxon>Rhabditidae</taxon>
        <taxon>Mesorhabditinae</taxon>
        <taxon>Mesorhabditis</taxon>
    </lineage>
</organism>
<dbReference type="Pfam" id="PF01764">
    <property type="entry name" value="Lipase_3"/>
    <property type="match status" value="1"/>
</dbReference>
<protein>
    <recommendedName>
        <fullName evidence="1">Fungal lipase-type domain-containing protein</fullName>
    </recommendedName>
</protein>
<dbReference type="InterPro" id="IPR002921">
    <property type="entry name" value="Fungal_lipase-type"/>
</dbReference>
<name>A0AAF3F8A2_9BILA</name>
<accession>A0AAF3F8A2</accession>